<gene>
    <name evidence="1" type="ORF">AWB74_04480</name>
</gene>
<reference evidence="1" key="1">
    <citation type="submission" date="2016-01" db="EMBL/GenBank/DDBJ databases">
        <authorList>
            <person name="Peeters C."/>
        </authorList>
    </citation>
    <scope>NUCLEOTIDE SEQUENCE [LARGE SCALE GENOMIC DNA]</scope>
    <source>
        <strain evidence="1">LMG 29317</strain>
    </source>
</reference>
<organism evidence="1 2">
    <name type="scientific">Caballeronia arvi</name>
    <dbReference type="NCBI Taxonomy" id="1777135"/>
    <lineage>
        <taxon>Bacteria</taxon>
        <taxon>Pseudomonadati</taxon>
        <taxon>Pseudomonadota</taxon>
        <taxon>Betaproteobacteria</taxon>
        <taxon>Burkholderiales</taxon>
        <taxon>Burkholderiaceae</taxon>
        <taxon>Caballeronia</taxon>
    </lineage>
</organism>
<accession>A0A158JY37</accession>
<name>A0A158JY37_9BURK</name>
<dbReference type="EMBL" id="FCOM02000021">
    <property type="protein sequence ID" value="SAL73393.1"/>
    <property type="molecule type" value="Genomic_DNA"/>
</dbReference>
<evidence type="ECO:0000313" key="2">
    <source>
        <dbReference type="Proteomes" id="UP000055019"/>
    </source>
</evidence>
<evidence type="ECO:0000313" key="1">
    <source>
        <dbReference type="EMBL" id="SAL73393.1"/>
    </source>
</evidence>
<comment type="caution">
    <text evidence="1">The sequence shown here is derived from an EMBL/GenBank/DDBJ whole genome shotgun (WGS) entry which is preliminary data.</text>
</comment>
<dbReference type="RefSeq" id="WP_061148914.1">
    <property type="nucleotide sequence ID" value="NZ_FCOM02000021.1"/>
</dbReference>
<dbReference type="AlphaFoldDB" id="A0A158JY37"/>
<keyword evidence="2" id="KW-1185">Reference proteome</keyword>
<dbReference type="Proteomes" id="UP000055019">
    <property type="component" value="Unassembled WGS sequence"/>
</dbReference>
<proteinExistence type="predicted"/>
<protein>
    <submittedName>
        <fullName evidence="1">Uncharacterized protein</fullName>
    </submittedName>
</protein>
<sequence>MTVLQRAIAQANENERLVSAIEEQGSLQPWQQDRIVEPDPGAFGLWLLYRHGKGIDLGAVSCAQAMMSFNLQVVHASP</sequence>